<proteinExistence type="predicted"/>
<reference evidence="1 2" key="1">
    <citation type="journal article" date="2011" name="J. Bacteriol.">
        <title>Genome sequence of Salinisphaera shabanensis, a gammaproteobacterium from the harsh, variable environment of the brine-seawater interface of the Shaban Deep in the Red Sea.</title>
        <authorList>
            <person name="Antunes A."/>
            <person name="Alam I."/>
            <person name="Bajic V.B."/>
            <person name="Stingl U."/>
        </authorList>
    </citation>
    <scope>NUCLEOTIDE SEQUENCE [LARGE SCALE GENOMIC DNA]</scope>
    <source>
        <strain evidence="1 2">E1L3A</strain>
    </source>
</reference>
<organism evidence="1 2">
    <name type="scientific">Salinisphaera shabanensis E1L3A</name>
    <dbReference type="NCBI Taxonomy" id="1033802"/>
    <lineage>
        <taxon>Bacteria</taxon>
        <taxon>Pseudomonadati</taxon>
        <taxon>Pseudomonadota</taxon>
        <taxon>Gammaproteobacteria</taxon>
        <taxon>Salinisphaerales</taxon>
        <taxon>Salinisphaeraceae</taxon>
        <taxon>Salinisphaera</taxon>
    </lineage>
</organism>
<evidence type="ECO:0000313" key="2">
    <source>
        <dbReference type="Proteomes" id="UP000006242"/>
    </source>
</evidence>
<dbReference type="Proteomes" id="UP000006242">
    <property type="component" value="Unassembled WGS sequence"/>
</dbReference>
<comment type="caution">
    <text evidence="1">The sequence shown here is derived from an EMBL/GenBank/DDBJ whole genome shotgun (WGS) entry which is preliminary data.</text>
</comment>
<protein>
    <submittedName>
        <fullName evidence="1">Outer membrane protein</fullName>
    </submittedName>
</protein>
<reference evidence="1 2" key="2">
    <citation type="journal article" date="2013" name="PLoS ONE">
        <title>INDIGO - INtegrated Data Warehouse of MIcrobial GenOmes with Examples from the Red Sea Extremophiles.</title>
        <authorList>
            <person name="Alam I."/>
            <person name="Antunes A."/>
            <person name="Kamau A.A."/>
            <person name="Ba Alawi W."/>
            <person name="Kalkatawi M."/>
            <person name="Stingl U."/>
            <person name="Bajic V.B."/>
        </authorList>
    </citation>
    <scope>NUCLEOTIDE SEQUENCE [LARGE SCALE GENOMIC DNA]</scope>
    <source>
        <strain evidence="1 2">E1L3A</strain>
    </source>
</reference>
<gene>
    <name evidence="1" type="ORF">SSPSH_002110</name>
</gene>
<keyword evidence="2" id="KW-1185">Reference proteome</keyword>
<evidence type="ECO:0000313" key="1">
    <source>
        <dbReference type="EMBL" id="ERJ19028.1"/>
    </source>
</evidence>
<dbReference type="EMBL" id="AFNV02000013">
    <property type="protein sequence ID" value="ERJ19028.1"/>
    <property type="molecule type" value="Genomic_DNA"/>
</dbReference>
<name>A0ACB4V5W1_9GAMM</name>
<sequence length="310" mass="35242">MPKTDTEIVGLFAVERYRINDEWRAELGARQEWQDLSPVDDVRGRPDVDNTATSLSGGLVWEFRPDYNLALSLSRSQRLPNAQETYARGVHLATNTFECGLLSSEFTCGGPGSGHDVEPETSHNVGLNLRKLAGDLTFDAGAFYNRVDDYVYARTLDQIEEFRLIKYTQDEAEFVGGELEMTYRWNDLVSTTLFGDLVRGKLTGPEGDLPRIPADRVGMRVDGTWRDFEAQVEYLRVRDQRRIADFESETPGYNMLNFITSYHLDLEQRYSVYLRGSNLLGEEIFNHSSFLARTVPEPGRNLTVGARVEF</sequence>
<accession>A0ACB4V5W1</accession>